<sequence length="108" mass="12103">MNKINSCFRCWLSQRKLFQVFLPVPVLQVLQVVQPSVEATESNSCATGAPSSKQDFLPREAVQRVHFLSVVLGKIIPSNIYHLLNKSKMMLSNINRSISNSTTVEILS</sequence>
<organism evidence="1 2">
    <name type="scientific">Anisodus acutangulus</name>
    <dbReference type="NCBI Taxonomy" id="402998"/>
    <lineage>
        <taxon>Eukaryota</taxon>
        <taxon>Viridiplantae</taxon>
        <taxon>Streptophyta</taxon>
        <taxon>Embryophyta</taxon>
        <taxon>Tracheophyta</taxon>
        <taxon>Spermatophyta</taxon>
        <taxon>Magnoliopsida</taxon>
        <taxon>eudicotyledons</taxon>
        <taxon>Gunneridae</taxon>
        <taxon>Pentapetalae</taxon>
        <taxon>asterids</taxon>
        <taxon>lamiids</taxon>
        <taxon>Solanales</taxon>
        <taxon>Solanaceae</taxon>
        <taxon>Solanoideae</taxon>
        <taxon>Hyoscyameae</taxon>
        <taxon>Anisodus</taxon>
    </lineage>
</organism>
<dbReference type="Proteomes" id="UP001152561">
    <property type="component" value="Unassembled WGS sequence"/>
</dbReference>
<name>A0A9Q1QUT4_9SOLA</name>
<keyword evidence="2" id="KW-1185">Reference proteome</keyword>
<evidence type="ECO:0000313" key="2">
    <source>
        <dbReference type="Proteomes" id="UP001152561"/>
    </source>
</evidence>
<protein>
    <submittedName>
        <fullName evidence="1">Uncharacterized protein</fullName>
    </submittedName>
</protein>
<accession>A0A9Q1QUT4</accession>
<proteinExistence type="predicted"/>
<reference evidence="2" key="1">
    <citation type="journal article" date="2023" name="Proc. Natl. Acad. Sci. U.S.A.">
        <title>Genomic and structural basis for evolution of tropane alkaloid biosynthesis.</title>
        <authorList>
            <person name="Wanga Y.-J."/>
            <person name="Taina T."/>
            <person name="Yua J.-Y."/>
            <person name="Lia J."/>
            <person name="Xua B."/>
            <person name="Chenc J."/>
            <person name="D'Auriad J.C."/>
            <person name="Huanga J.-P."/>
            <person name="Huanga S.-X."/>
        </authorList>
    </citation>
    <scope>NUCLEOTIDE SEQUENCE [LARGE SCALE GENOMIC DNA]</scope>
    <source>
        <strain evidence="2">cv. KIB-2019</strain>
    </source>
</reference>
<evidence type="ECO:0000313" key="1">
    <source>
        <dbReference type="EMBL" id="KAJ8529540.1"/>
    </source>
</evidence>
<comment type="caution">
    <text evidence="1">The sequence shown here is derived from an EMBL/GenBank/DDBJ whole genome shotgun (WGS) entry which is preliminary data.</text>
</comment>
<dbReference type="EMBL" id="JAJAGQ010000022">
    <property type="protein sequence ID" value="KAJ8529540.1"/>
    <property type="molecule type" value="Genomic_DNA"/>
</dbReference>
<gene>
    <name evidence="1" type="ORF">K7X08_036375</name>
</gene>
<dbReference type="AlphaFoldDB" id="A0A9Q1QUT4"/>